<dbReference type="AlphaFoldDB" id="A0AAD0P5M5"/>
<feature type="transmembrane region" description="Helical" evidence="1">
    <location>
        <begin position="77"/>
        <end position="95"/>
    </location>
</feature>
<organism evidence="2 5">
    <name type="scientific">Paenibacillus odorifer</name>
    <dbReference type="NCBI Taxonomy" id="189426"/>
    <lineage>
        <taxon>Bacteria</taxon>
        <taxon>Bacillati</taxon>
        <taxon>Bacillota</taxon>
        <taxon>Bacilli</taxon>
        <taxon>Bacillales</taxon>
        <taxon>Paenibacillaceae</taxon>
        <taxon>Paenibacillus</taxon>
    </lineage>
</organism>
<reference evidence="2 5" key="2">
    <citation type="submission" date="2017-06" db="EMBL/GenBank/DDBJ databases">
        <title>Complete genome sequence of Paenibacillus odorifer CBA7130.</title>
        <authorList>
            <person name="Nam Y.-D."/>
            <person name="Kang J."/>
            <person name="Chung W.-H."/>
        </authorList>
    </citation>
    <scope>NUCLEOTIDE SEQUENCE [LARGE SCALE GENOMIC DNA]</scope>
    <source>
        <strain evidence="2 5">CBA7130</strain>
    </source>
</reference>
<accession>A0AAD0P5M5</accession>
<proteinExistence type="predicted"/>
<reference evidence="3 4" key="1">
    <citation type="submission" date="2016-10" db="EMBL/GenBank/DDBJ databases">
        <title>Paenibacillus species isolates.</title>
        <authorList>
            <person name="Beno S.M."/>
        </authorList>
    </citation>
    <scope>NUCLEOTIDE SEQUENCE [LARGE SCALE GENOMIC DNA]</scope>
    <source>
        <strain evidence="3 4">FSL H7-0918</strain>
    </source>
</reference>
<dbReference type="Proteomes" id="UP000187323">
    <property type="component" value="Unassembled WGS sequence"/>
</dbReference>
<protein>
    <submittedName>
        <fullName evidence="2">Uncharacterized protein</fullName>
    </submittedName>
</protein>
<gene>
    <name evidence="3" type="ORF">BSK47_14465</name>
    <name evidence="2" type="ORF">CD191_01220</name>
</gene>
<evidence type="ECO:0000313" key="2">
    <source>
        <dbReference type="EMBL" id="AWV36524.1"/>
    </source>
</evidence>
<sequence length="122" mass="13404">MSAWIGSITFLGAVILYVLLSLGLPYGEFAMGGRHRIMPPQMRVACGVSVVIQLIAILYLLQAGNVISIGLPFDRRVCYFFTVYLMLNTIMNLLSRSMKEKLVMTPLSLITAICFGITAING</sequence>
<feature type="transmembrane region" description="Helical" evidence="1">
    <location>
        <begin position="102"/>
        <end position="120"/>
    </location>
</feature>
<dbReference type="EMBL" id="CP021965">
    <property type="protein sequence ID" value="AWV36524.1"/>
    <property type="molecule type" value="Genomic_DNA"/>
</dbReference>
<keyword evidence="1" id="KW-1133">Transmembrane helix</keyword>
<evidence type="ECO:0000256" key="1">
    <source>
        <dbReference type="SAM" id="Phobius"/>
    </source>
</evidence>
<name>A0AAD0P5M5_9BACL</name>
<dbReference type="Proteomes" id="UP000249163">
    <property type="component" value="Chromosome"/>
</dbReference>
<feature type="transmembrane region" description="Helical" evidence="1">
    <location>
        <begin position="44"/>
        <end position="71"/>
    </location>
</feature>
<evidence type="ECO:0000313" key="5">
    <source>
        <dbReference type="Proteomes" id="UP000249163"/>
    </source>
</evidence>
<keyword evidence="1" id="KW-0812">Transmembrane</keyword>
<evidence type="ECO:0000313" key="3">
    <source>
        <dbReference type="EMBL" id="OME19883.1"/>
    </source>
</evidence>
<keyword evidence="1" id="KW-0472">Membrane</keyword>
<dbReference type="EMBL" id="MPTO01000012">
    <property type="protein sequence ID" value="OME19883.1"/>
    <property type="molecule type" value="Genomic_DNA"/>
</dbReference>
<evidence type="ECO:0000313" key="4">
    <source>
        <dbReference type="Proteomes" id="UP000187323"/>
    </source>
</evidence>
<feature type="transmembrane region" description="Helical" evidence="1">
    <location>
        <begin position="6"/>
        <end position="24"/>
    </location>
</feature>